<sequence>MTTVAGPSAMLSRTQCTSRYIIYTSFNEDRAFLDCSKLHLGRSCVCARECIILLYVVRVTRGLTDLIDRLPPIYDIEAHISRVRYSREKLRGQSFSPEFSPYTMCVYEGTRREISTRLSRVCAWEPRAAAQLKSR</sequence>
<proteinExistence type="predicted"/>
<keyword evidence="2" id="KW-1185">Reference proteome</keyword>
<dbReference type="Proteomes" id="UP001627154">
    <property type="component" value="Unassembled WGS sequence"/>
</dbReference>
<organism evidence="1 2">
    <name type="scientific">Trichogramma kaykai</name>
    <dbReference type="NCBI Taxonomy" id="54128"/>
    <lineage>
        <taxon>Eukaryota</taxon>
        <taxon>Metazoa</taxon>
        <taxon>Ecdysozoa</taxon>
        <taxon>Arthropoda</taxon>
        <taxon>Hexapoda</taxon>
        <taxon>Insecta</taxon>
        <taxon>Pterygota</taxon>
        <taxon>Neoptera</taxon>
        <taxon>Endopterygota</taxon>
        <taxon>Hymenoptera</taxon>
        <taxon>Apocrita</taxon>
        <taxon>Proctotrupomorpha</taxon>
        <taxon>Chalcidoidea</taxon>
        <taxon>Trichogrammatidae</taxon>
        <taxon>Trichogramma</taxon>
    </lineage>
</organism>
<comment type="caution">
    <text evidence="1">The sequence shown here is derived from an EMBL/GenBank/DDBJ whole genome shotgun (WGS) entry which is preliminary data.</text>
</comment>
<evidence type="ECO:0000313" key="2">
    <source>
        <dbReference type="Proteomes" id="UP001627154"/>
    </source>
</evidence>
<reference evidence="1 2" key="1">
    <citation type="journal article" date="2024" name="bioRxiv">
        <title>A reference genome for Trichogramma kaykai: A tiny desert-dwelling parasitoid wasp with competing sex-ratio distorters.</title>
        <authorList>
            <person name="Culotta J."/>
            <person name="Lindsey A.R."/>
        </authorList>
    </citation>
    <scope>NUCLEOTIDE SEQUENCE [LARGE SCALE GENOMIC DNA]</scope>
    <source>
        <strain evidence="1 2">KSX58</strain>
    </source>
</reference>
<dbReference type="AlphaFoldDB" id="A0ABD2VYL7"/>
<dbReference type="EMBL" id="JBJJXI010000151">
    <property type="protein sequence ID" value="KAL3385835.1"/>
    <property type="molecule type" value="Genomic_DNA"/>
</dbReference>
<protein>
    <submittedName>
        <fullName evidence="1">Uncharacterized protein</fullName>
    </submittedName>
</protein>
<gene>
    <name evidence="1" type="ORF">TKK_018570</name>
</gene>
<accession>A0ABD2VYL7</accession>
<name>A0ABD2VYL7_9HYME</name>
<evidence type="ECO:0000313" key="1">
    <source>
        <dbReference type="EMBL" id="KAL3385835.1"/>
    </source>
</evidence>